<dbReference type="EMBL" id="JARAOO010000014">
    <property type="protein sequence ID" value="KAJ7943046.1"/>
    <property type="molecule type" value="Genomic_DNA"/>
</dbReference>
<evidence type="ECO:0000313" key="3">
    <source>
        <dbReference type="EMBL" id="KAJ7943046.1"/>
    </source>
</evidence>
<evidence type="ECO:0000259" key="2">
    <source>
        <dbReference type="PROSITE" id="PS50213"/>
    </source>
</evidence>
<dbReference type="InterPro" id="IPR000782">
    <property type="entry name" value="FAS1_domain"/>
</dbReference>
<evidence type="ECO:0000313" key="4">
    <source>
        <dbReference type="Proteomes" id="UP001163823"/>
    </source>
</evidence>
<dbReference type="InterPro" id="IPR036378">
    <property type="entry name" value="FAS1_dom_sf"/>
</dbReference>
<dbReference type="SUPFAM" id="SSF82153">
    <property type="entry name" value="FAS1 domain"/>
    <property type="match status" value="1"/>
</dbReference>
<dbReference type="KEGG" id="qsa:O6P43_032646"/>
<dbReference type="Pfam" id="PF02469">
    <property type="entry name" value="Fasciclin"/>
    <property type="match status" value="1"/>
</dbReference>
<feature type="domain" description="FAS1" evidence="2">
    <location>
        <begin position="66"/>
        <end position="203"/>
    </location>
</feature>
<organism evidence="3 4">
    <name type="scientific">Quillaja saponaria</name>
    <name type="common">Soap bark tree</name>
    <dbReference type="NCBI Taxonomy" id="32244"/>
    <lineage>
        <taxon>Eukaryota</taxon>
        <taxon>Viridiplantae</taxon>
        <taxon>Streptophyta</taxon>
        <taxon>Embryophyta</taxon>
        <taxon>Tracheophyta</taxon>
        <taxon>Spermatophyta</taxon>
        <taxon>Magnoliopsida</taxon>
        <taxon>eudicotyledons</taxon>
        <taxon>Gunneridae</taxon>
        <taxon>Pentapetalae</taxon>
        <taxon>rosids</taxon>
        <taxon>fabids</taxon>
        <taxon>Fabales</taxon>
        <taxon>Quillajaceae</taxon>
        <taxon>Quillaja</taxon>
    </lineage>
</organism>
<proteinExistence type="inferred from homology"/>
<protein>
    <submittedName>
        <fullName evidence="3">Fasciclin-like arabinogalactan protein</fullName>
    </submittedName>
</protein>
<sequence>MFSGNFLIVTSSASDGRISLNNVRISAAPIYDDGIFIIFGIERFLNPNSQFPATIPTPTHHFFCGVKNDTTVFFGDNSFNQARETLRSGGYTTMASFLGMQLSGIMGENVMTVFAPEDEAMVTRLGNFIEYPSIFLRHVVPCKLLWNDLVNFDDGTELPTYLEGFKIRITRSGGILMLNDVQVFFPDMYYSDKLVVHGVRQVFEEHGRPQEAEGTFPQMGGTVAQENVFNPGDF</sequence>
<dbReference type="AlphaFoldDB" id="A0AAD7P5P8"/>
<dbReference type="SMART" id="SM00554">
    <property type="entry name" value="FAS1"/>
    <property type="match status" value="1"/>
</dbReference>
<dbReference type="PANTHER" id="PTHR33985:SF34">
    <property type="entry name" value="FASCICLIN-LIKE ARABINOGALACTAN PROTEIN"/>
    <property type="match status" value="1"/>
</dbReference>
<dbReference type="PANTHER" id="PTHR33985">
    <property type="entry name" value="OS02G0491300 PROTEIN-RELATED"/>
    <property type="match status" value="1"/>
</dbReference>
<dbReference type="InterPro" id="IPR052806">
    <property type="entry name" value="Fasciclin-like_AGP"/>
</dbReference>
<keyword evidence="4" id="KW-1185">Reference proteome</keyword>
<gene>
    <name evidence="3" type="ORF">O6P43_032646</name>
</gene>
<dbReference type="PROSITE" id="PS50213">
    <property type="entry name" value="FAS1"/>
    <property type="match status" value="1"/>
</dbReference>
<evidence type="ECO:0000256" key="1">
    <source>
        <dbReference type="ARBA" id="ARBA00007843"/>
    </source>
</evidence>
<name>A0AAD7P5P8_QUISA</name>
<dbReference type="Proteomes" id="UP001163823">
    <property type="component" value="Chromosome 14"/>
</dbReference>
<comment type="caution">
    <text evidence="3">The sequence shown here is derived from an EMBL/GenBank/DDBJ whole genome shotgun (WGS) entry which is preliminary data.</text>
</comment>
<accession>A0AAD7P5P8</accession>
<reference evidence="3" key="1">
    <citation type="journal article" date="2023" name="Science">
        <title>Elucidation of the pathway for biosynthesis of saponin adjuvants from the soapbark tree.</title>
        <authorList>
            <person name="Reed J."/>
            <person name="Orme A."/>
            <person name="El-Demerdash A."/>
            <person name="Owen C."/>
            <person name="Martin L.B.B."/>
            <person name="Misra R.C."/>
            <person name="Kikuchi S."/>
            <person name="Rejzek M."/>
            <person name="Martin A.C."/>
            <person name="Harkess A."/>
            <person name="Leebens-Mack J."/>
            <person name="Louveau T."/>
            <person name="Stephenson M.J."/>
            <person name="Osbourn A."/>
        </authorList>
    </citation>
    <scope>NUCLEOTIDE SEQUENCE</scope>
    <source>
        <strain evidence="3">S10</strain>
    </source>
</reference>
<dbReference type="Gene3D" id="2.30.180.10">
    <property type="entry name" value="FAS1 domain"/>
    <property type="match status" value="1"/>
</dbReference>
<comment type="similarity">
    <text evidence="1">Belongs to the fasciclin-like AGP family.</text>
</comment>